<dbReference type="SUPFAM" id="SSF90123">
    <property type="entry name" value="ABC transporter transmembrane region"/>
    <property type="match status" value="1"/>
</dbReference>
<gene>
    <name evidence="11" type="ORF">LHA35_01535</name>
</gene>
<dbReference type="GO" id="GO:0005886">
    <property type="term" value="C:plasma membrane"/>
    <property type="evidence" value="ECO:0007669"/>
    <property type="project" value="UniProtKB-SubCell"/>
</dbReference>
<name>A0A9X1IAZ1_9PROT</name>
<sequence>MPSPWPFHFFERLIDPVAPPGRRAGRLLGTPVPEAAPPRTLLGFYWHFLRQTRALFLALFAAGMLVALMDAAIPTMIGRLVGLLTTHAPDRLWDEAWPTLLGMAAIVLLGRPLALLLQNLITQQGINGNVTSLIRWQSHWQVVRQGLPFFQEDFAGRIANRVMQSGPALRESVVQVINAVWYILVYGTAALLLLGGTDWRLALPVAAWFPLYALLLRYLVPRMRDRSRKASEQRSLLTGRIVDSYTNIQTVKLFARAREEDAFIREGVLSLTEAFQRQMRLVTFNGFALATLNAAMITSMAAIAVWLWTQGEIEVAAVATALPMAWQIANISGWVAFNVTSIFENLGVVQESMGSIAVPPTAPDPPGARPLRVQLGDIRFERVRFGYGRETGVIQGLDLHVSPGERIGLVGNSGAGKSTLVNLLLGFFRPEEGRILIDGQDIAGVTLESLRASIGVVTQDTALLHRSIRDNIRYGRPEAGEAEIEAAAARAHADGFIRDLQDWRGRIGYDAHVGERGVKLSGGQRQRIAITRVLLKDAPILVLDEATSALDSEVEAAIQEQLETLMAGKTVIAIAHRLSTLSRMDRLVVLEHGRIAEEGTHAGLLRRDGVYARLWRQQTSAFAGG</sequence>
<dbReference type="InterPro" id="IPR003593">
    <property type="entry name" value="AAA+_ATPase"/>
</dbReference>
<dbReference type="PANTHER" id="PTHR24221:SF203">
    <property type="entry name" value="ATP-BINDING_PERMEASE FUSION ABC TRANSPORTER-RELATED"/>
    <property type="match status" value="1"/>
</dbReference>
<dbReference type="GO" id="GO:0034040">
    <property type="term" value="F:ATPase-coupled lipid transmembrane transporter activity"/>
    <property type="evidence" value="ECO:0007669"/>
    <property type="project" value="TreeGrafter"/>
</dbReference>
<dbReference type="GO" id="GO:0005524">
    <property type="term" value="F:ATP binding"/>
    <property type="evidence" value="ECO:0007669"/>
    <property type="project" value="UniProtKB-KW"/>
</dbReference>
<dbReference type="Proteomes" id="UP001139311">
    <property type="component" value="Unassembled WGS sequence"/>
</dbReference>
<accession>A0A9X1IAZ1</accession>
<dbReference type="Gene3D" id="1.20.1560.10">
    <property type="entry name" value="ABC transporter type 1, transmembrane domain"/>
    <property type="match status" value="1"/>
</dbReference>
<evidence type="ECO:0000256" key="4">
    <source>
        <dbReference type="ARBA" id="ARBA00022840"/>
    </source>
</evidence>
<dbReference type="Pfam" id="PF00664">
    <property type="entry name" value="ABC_membrane"/>
    <property type="match status" value="1"/>
</dbReference>
<evidence type="ECO:0000313" key="12">
    <source>
        <dbReference type="Proteomes" id="UP001139311"/>
    </source>
</evidence>
<dbReference type="InterPro" id="IPR039421">
    <property type="entry name" value="Type_1_exporter"/>
</dbReference>
<dbReference type="AlphaFoldDB" id="A0A9X1IAZ1"/>
<comment type="subcellular location">
    <subcellularLocation>
        <location evidence="1">Cell membrane</location>
        <topology evidence="1">Multi-pass membrane protein</topology>
    </subcellularLocation>
</comment>
<dbReference type="Gene3D" id="3.40.50.300">
    <property type="entry name" value="P-loop containing nucleotide triphosphate hydrolases"/>
    <property type="match status" value="1"/>
</dbReference>
<feature type="transmembrane region" description="Helical" evidence="8">
    <location>
        <begin position="201"/>
        <end position="220"/>
    </location>
</feature>
<dbReference type="InterPro" id="IPR003439">
    <property type="entry name" value="ABC_transporter-like_ATP-bd"/>
</dbReference>
<dbReference type="InterPro" id="IPR036640">
    <property type="entry name" value="ABC1_TM_sf"/>
</dbReference>
<feature type="domain" description="ABC transmembrane type-1" evidence="10">
    <location>
        <begin position="57"/>
        <end position="344"/>
    </location>
</feature>
<keyword evidence="6 8" id="KW-0472">Membrane</keyword>
<reference evidence="11" key="1">
    <citation type="submission" date="2021-10" db="EMBL/GenBank/DDBJ databases">
        <title>Roseicella aerolatum sp. nov., isolated from aerosols of e-waste dismantling site.</title>
        <authorList>
            <person name="Qin T."/>
        </authorList>
    </citation>
    <scope>NUCLEOTIDE SEQUENCE</scope>
    <source>
        <strain evidence="11">GB24</strain>
    </source>
</reference>
<evidence type="ECO:0000256" key="8">
    <source>
        <dbReference type="SAM" id="Phobius"/>
    </source>
</evidence>
<keyword evidence="2 8" id="KW-0812">Transmembrane</keyword>
<dbReference type="CDD" id="cd07346">
    <property type="entry name" value="ABC_6TM_exporters"/>
    <property type="match status" value="1"/>
</dbReference>
<organism evidence="11 12">
    <name type="scientific">Roseicella aerolata</name>
    <dbReference type="NCBI Taxonomy" id="2883479"/>
    <lineage>
        <taxon>Bacteria</taxon>
        <taxon>Pseudomonadati</taxon>
        <taxon>Pseudomonadota</taxon>
        <taxon>Alphaproteobacteria</taxon>
        <taxon>Acetobacterales</taxon>
        <taxon>Roseomonadaceae</taxon>
        <taxon>Roseicella</taxon>
    </lineage>
</organism>
<keyword evidence="3" id="KW-0547">Nucleotide-binding</keyword>
<proteinExistence type="predicted"/>
<evidence type="ECO:0000256" key="2">
    <source>
        <dbReference type="ARBA" id="ARBA00022692"/>
    </source>
</evidence>
<feature type="transmembrane region" description="Helical" evidence="8">
    <location>
        <begin position="173"/>
        <end position="195"/>
    </location>
</feature>
<dbReference type="RefSeq" id="WP_226603617.1">
    <property type="nucleotide sequence ID" value="NZ_JAJAQI010000002.1"/>
</dbReference>
<dbReference type="EMBL" id="JAJAQI010000002">
    <property type="protein sequence ID" value="MCB4820413.1"/>
    <property type="molecule type" value="Genomic_DNA"/>
</dbReference>
<comment type="caution">
    <text evidence="11">The sequence shown here is derived from an EMBL/GenBank/DDBJ whole genome shotgun (WGS) entry which is preliminary data.</text>
</comment>
<evidence type="ECO:0000256" key="6">
    <source>
        <dbReference type="ARBA" id="ARBA00023136"/>
    </source>
</evidence>
<dbReference type="SUPFAM" id="SSF52540">
    <property type="entry name" value="P-loop containing nucleoside triphosphate hydrolases"/>
    <property type="match status" value="1"/>
</dbReference>
<dbReference type="GO" id="GO:0016887">
    <property type="term" value="F:ATP hydrolysis activity"/>
    <property type="evidence" value="ECO:0007669"/>
    <property type="project" value="InterPro"/>
</dbReference>
<evidence type="ECO:0000256" key="1">
    <source>
        <dbReference type="ARBA" id="ARBA00004651"/>
    </source>
</evidence>
<feature type="transmembrane region" description="Helical" evidence="8">
    <location>
        <begin position="287"/>
        <end position="308"/>
    </location>
</feature>
<keyword evidence="5 8" id="KW-1133">Transmembrane helix</keyword>
<dbReference type="GO" id="GO:0140359">
    <property type="term" value="F:ABC-type transporter activity"/>
    <property type="evidence" value="ECO:0007669"/>
    <property type="project" value="InterPro"/>
</dbReference>
<dbReference type="InterPro" id="IPR027417">
    <property type="entry name" value="P-loop_NTPase"/>
</dbReference>
<evidence type="ECO:0000256" key="5">
    <source>
        <dbReference type="ARBA" id="ARBA00022989"/>
    </source>
</evidence>
<dbReference type="FunFam" id="3.40.50.300:FF:000218">
    <property type="entry name" value="Multidrug ABC transporter ATP-binding protein"/>
    <property type="match status" value="1"/>
</dbReference>
<dbReference type="Pfam" id="PF00005">
    <property type="entry name" value="ABC_tran"/>
    <property type="match status" value="1"/>
</dbReference>
<keyword evidence="4 11" id="KW-0067">ATP-binding</keyword>
<dbReference type="InterPro" id="IPR011527">
    <property type="entry name" value="ABC1_TM_dom"/>
</dbReference>
<comment type="function">
    <text evidence="7">Part of an ABC transporter complex. Transmembrane domains (TMD) form a pore in the inner membrane and the ATP-binding domain (NBD) is responsible for energy generation.</text>
</comment>
<dbReference type="PROSITE" id="PS50893">
    <property type="entry name" value="ABC_TRANSPORTER_2"/>
    <property type="match status" value="1"/>
</dbReference>
<feature type="transmembrane region" description="Helical" evidence="8">
    <location>
        <begin position="54"/>
        <end position="77"/>
    </location>
</feature>
<keyword evidence="12" id="KW-1185">Reference proteome</keyword>
<evidence type="ECO:0000313" key="11">
    <source>
        <dbReference type="EMBL" id="MCB4820413.1"/>
    </source>
</evidence>
<feature type="transmembrane region" description="Helical" evidence="8">
    <location>
        <begin position="97"/>
        <end position="117"/>
    </location>
</feature>
<evidence type="ECO:0000256" key="7">
    <source>
        <dbReference type="ARBA" id="ARBA00024725"/>
    </source>
</evidence>
<dbReference type="PROSITE" id="PS50929">
    <property type="entry name" value="ABC_TM1F"/>
    <property type="match status" value="1"/>
</dbReference>
<dbReference type="FunFam" id="1.20.1560.10:FF:000070">
    <property type="entry name" value="Multidrug ABC transporter ATP-binding protein"/>
    <property type="match status" value="1"/>
</dbReference>
<dbReference type="SMART" id="SM00382">
    <property type="entry name" value="AAA"/>
    <property type="match status" value="1"/>
</dbReference>
<feature type="domain" description="ABC transporter" evidence="9">
    <location>
        <begin position="378"/>
        <end position="617"/>
    </location>
</feature>
<evidence type="ECO:0000259" key="9">
    <source>
        <dbReference type="PROSITE" id="PS50893"/>
    </source>
</evidence>
<protein>
    <submittedName>
        <fullName evidence="11">ABC transporter ATP-binding protein/permease</fullName>
    </submittedName>
</protein>
<evidence type="ECO:0000259" key="10">
    <source>
        <dbReference type="PROSITE" id="PS50929"/>
    </source>
</evidence>
<dbReference type="PANTHER" id="PTHR24221">
    <property type="entry name" value="ATP-BINDING CASSETTE SUB-FAMILY B"/>
    <property type="match status" value="1"/>
</dbReference>
<evidence type="ECO:0000256" key="3">
    <source>
        <dbReference type="ARBA" id="ARBA00022741"/>
    </source>
</evidence>